<keyword evidence="13" id="KW-1185">Reference proteome</keyword>
<dbReference type="PRINTS" id="PR00926">
    <property type="entry name" value="MITOCARRIER"/>
</dbReference>
<reference evidence="12 13" key="1">
    <citation type="journal article" date="2016" name="Proc. Natl. Acad. Sci. U.S.A.">
        <title>Comparative genomics of biotechnologically important yeasts.</title>
        <authorList>
            <person name="Riley R."/>
            <person name="Haridas S."/>
            <person name="Wolfe K.H."/>
            <person name="Lopes M.R."/>
            <person name="Hittinger C.T."/>
            <person name="Goeker M."/>
            <person name="Salamov A.A."/>
            <person name="Wisecaver J.H."/>
            <person name="Long T.M."/>
            <person name="Calvey C.H."/>
            <person name="Aerts A.L."/>
            <person name="Barry K.W."/>
            <person name="Choi C."/>
            <person name="Clum A."/>
            <person name="Coughlan A.Y."/>
            <person name="Deshpande S."/>
            <person name="Douglass A.P."/>
            <person name="Hanson S.J."/>
            <person name="Klenk H.-P."/>
            <person name="LaButti K.M."/>
            <person name="Lapidus A."/>
            <person name="Lindquist E.A."/>
            <person name="Lipzen A.M."/>
            <person name="Meier-Kolthoff J.P."/>
            <person name="Ohm R.A."/>
            <person name="Otillar R.P."/>
            <person name="Pangilinan J.L."/>
            <person name="Peng Y."/>
            <person name="Rokas A."/>
            <person name="Rosa C.A."/>
            <person name="Scheuner C."/>
            <person name="Sibirny A.A."/>
            <person name="Slot J.C."/>
            <person name="Stielow J.B."/>
            <person name="Sun H."/>
            <person name="Kurtzman C.P."/>
            <person name="Blackwell M."/>
            <person name="Grigoriev I.V."/>
            <person name="Jeffries T.W."/>
        </authorList>
    </citation>
    <scope>NUCLEOTIDE SEQUENCE [LARGE SCALE GENOMIC DNA]</scope>
    <source>
        <strain evidence="12 13">DSM 6958</strain>
    </source>
</reference>
<evidence type="ECO:0000256" key="10">
    <source>
        <dbReference type="RuleBase" id="RU000488"/>
    </source>
</evidence>
<feature type="repeat" description="Solcar" evidence="9">
    <location>
        <begin position="54"/>
        <end position="152"/>
    </location>
</feature>
<evidence type="ECO:0000256" key="1">
    <source>
        <dbReference type="ARBA" id="ARBA00004448"/>
    </source>
</evidence>
<evidence type="ECO:0000256" key="2">
    <source>
        <dbReference type="ARBA" id="ARBA00022448"/>
    </source>
</evidence>
<evidence type="ECO:0000313" key="12">
    <source>
        <dbReference type="EMBL" id="ODQ66365.1"/>
    </source>
</evidence>
<keyword evidence="2 10" id="KW-0813">Transport</keyword>
<keyword evidence="7" id="KW-0496">Mitochondrion</keyword>
<dbReference type="EMBL" id="KV454408">
    <property type="protein sequence ID" value="ODQ66365.1"/>
    <property type="molecule type" value="Genomic_DNA"/>
</dbReference>
<dbReference type="Proteomes" id="UP000095009">
    <property type="component" value="Unassembled WGS sequence"/>
</dbReference>
<evidence type="ECO:0000256" key="8">
    <source>
        <dbReference type="ARBA" id="ARBA00023136"/>
    </source>
</evidence>
<evidence type="ECO:0000256" key="9">
    <source>
        <dbReference type="PROSITE-ProRule" id="PRU00282"/>
    </source>
</evidence>
<feature type="repeat" description="Solcar" evidence="9">
    <location>
        <begin position="271"/>
        <end position="367"/>
    </location>
</feature>
<dbReference type="AlphaFoldDB" id="A0A1E3PLQ8"/>
<protein>
    <submittedName>
        <fullName evidence="12">Mitochondrial thiamine pyrophosphate carrier 1</fullName>
    </submittedName>
</protein>
<comment type="similarity">
    <text evidence="10">Belongs to the mitochondrial carrier (TC 2.A.29) family.</text>
</comment>
<sequence length="378" mass="41398">MANMSSLPPSTSSSPPSSTPESGKDHEKSIKPRFQTPKKGKDKGAGHLHRDSNLTNIESIIGGGVAGLTTRVVIAPLDVLKIRLQLQIPDVTAPKAIKSVYSLSSSGIYQMAKKILHEEGIRAFWKGNVSAEIMYVAYGATQFASIRQAHYIMNTRFPGKLSESTQSFIAGSVAGCVSTTVTYPFDLLRTRFAVQAAGKGSVKVYKNISYAFRNIYQLEGPRGLFRGLSTSLISISPYMGLFFLTYLKLHAAFEKIDLDKYIGATAYAILPPGWREGTAGLLAGLISKAAIFPLDTVRRRLQVQGPTRAYFAGGLVPAYPESPIKCVAMIFKQEGFRGFYRGYLVSICKSAPTSMVTMWTFEHTIKLMRHMKAESLEA</sequence>
<keyword evidence="4" id="KW-0677">Repeat</keyword>
<dbReference type="PROSITE" id="PS50920">
    <property type="entry name" value="SOLCAR"/>
    <property type="match status" value="3"/>
</dbReference>
<dbReference type="STRING" id="857566.A0A1E3PLQ8"/>
<evidence type="ECO:0000256" key="4">
    <source>
        <dbReference type="ARBA" id="ARBA00022737"/>
    </source>
</evidence>
<comment type="subcellular location">
    <subcellularLocation>
        <location evidence="1">Mitochondrion inner membrane</location>
        <topology evidence="1">Multi-pass membrane protein</topology>
    </subcellularLocation>
</comment>
<evidence type="ECO:0000256" key="11">
    <source>
        <dbReference type="SAM" id="MobiDB-lite"/>
    </source>
</evidence>
<evidence type="ECO:0000256" key="5">
    <source>
        <dbReference type="ARBA" id="ARBA00022792"/>
    </source>
</evidence>
<dbReference type="InterPro" id="IPR023395">
    <property type="entry name" value="MCP_dom_sf"/>
</dbReference>
<dbReference type="InterPro" id="IPR018108">
    <property type="entry name" value="MCP_transmembrane"/>
</dbReference>
<dbReference type="Pfam" id="PF00153">
    <property type="entry name" value="Mito_carr"/>
    <property type="match status" value="3"/>
</dbReference>
<proteinExistence type="inferred from homology"/>
<dbReference type="SUPFAM" id="SSF103506">
    <property type="entry name" value="Mitochondrial carrier"/>
    <property type="match status" value="1"/>
</dbReference>
<evidence type="ECO:0000256" key="6">
    <source>
        <dbReference type="ARBA" id="ARBA00022989"/>
    </source>
</evidence>
<evidence type="ECO:0000313" key="13">
    <source>
        <dbReference type="Proteomes" id="UP000095009"/>
    </source>
</evidence>
<keyword evidence="3 9" id="KW-0812">Transmembrane</keyword>
<gene>
    <name evidence="12" type="ORF">NADFUDRAFT_82205</name>
</gene>
<keyword evidence="5" id="KW-0999">Mitochondrion inner membrane</keyword>
<dbReference type="OrthoDB" id="18574at2759"/>
<evidence type="ECO:0000256" key="3">
    <source>
        <dbReference type="ARBA" id="ARBA00022692"/>
    </source>
</evidence>
<feature type="compositionally biased region" description="Low complexity" evidence="11">
    <location>
        <begin position="1"/>
        <end position="21"/>
    </location>
</feature>
<dbReference type="Gene3D" id="1.50.40.10">
    <property type="entry name" value="Mitochondrial carrier domain"/>
    <property type="match status" value="1"/>
</dbReference>
<dbReference type="PANTHER" id="PTHR24089">
    <property type="entry name" value="SOLUTE CARRIER FAMILY 25"/>
    <property type="match status" value="1"/>
</dbReference>
<feature type="repeat" description="Solcar" evidence="9">
    <location>
        <begin position="162"/>
        <end position="252"/>
    </location>
</feature>
<dbReference type="InterPro" id="IPR002067">
    <property type="entry name" value="MCP"/>
</dbReference>
<keyword evidence="8 9" id="KW-0472">Membrane</keyword>
<accession>A0A1E3PLQ8</accession>
<feature type="region of interest" description="Disordered" evidence="11">
    <location>
        <begin position="1"/>
        <end position="50"/>
    </location>
</feature>
<name>A0A1E3PLQ8_9ASCO</name>
<keyword evidence="6" id="KW-1133">Transmembrane helix</keyword>
<dbReference type="GO" id="GO:0005743">
    <property type="term" value="C:mitochondrial inner membrane"/>
    <property type="evidence" value="ECO:0007669"/>
    <property type="project" value="UniProtKB-SubCell"/>
</dbReference>
<organism evidence="12 13">
    <name type="scientific">Nadsonia fulvescens var. elongata DSM 6958</name>
    <dbReference type="NCBI Taxonomy" id="857566"/>
    <lineage>
        <taxon>Eukaryota</taxon>
        <taxon>Fungi</taxon>
        <taxon>Dikarya</taxon>
        <taxon>Ascomycota</taxon>
        <taxon>Saccharomycotina</taxon>
        <taxon>Dipodascomycetes</taxon>
        <taxon>Dipodascales</taxon>
        <taxon>Dipodascales incertae sedis</taxon>
        <taxon>Nadsonia</taxon>
    </lineage>
</organism>
<dbReference type="GO" id="GO:0055085">
    <property type="term" value="P:transmembrane transport"/>
    <property type="evidence" value="ECO:0007669"/>
    <property type="project" value="InterPro"/>
</dbReference>
<evidence type="ECO:0000256" key="7">
    <source>
        <dbReference type="ARBA" id="ARBA00023128"/>
    </source>
</evidence>